<evidence type="ECO:0000313" key="1">
    <source>
        <dbReference type="EMBL" id="KAH1122447.1"/>
    </source>
</evidence>
<dbReference type="OrthoDB" id="1007241at2759"/>
<name>A0A9D4AH95_9ROSI</name>
<dbReference type="Proteomes" id="UP000828251">
    <property type="component" value="Unassembled WGS sequence"/>
</dbReference>
<reference evidence="1 2" key="1">
    <citation type="journal article" date="2021" name="Plant Biotechnol. J.">
        <title>Multi-omics assisted identification of the key and species-specific regulatory components of drought-tolerant mechanisms in Gossypium stocksii.</title>
        <authorList>
            <person name="Yu D."/>
            <person name="Ke L."/>
            <person name="Zhang D."/>
            <person name="Wu Y."/>
            <person name="Sun Y."/>
            <person name="Mei J."/>
            <person name="Sun J."/>
            <person name="Sun Y."/>
        </authorList>
    </citation>
    <scope>NUCLEOTIDE SEQUENCE [LARGE SCALE GENOMIC DNA]</scope>
    <source>
        <strain evidence="2">cv. E1</strain>
        <tissue evidence="1">Leaf</tissue>
    </source>
</reference>
<comment type="caution">
    <text evidence="1">The sequence shown here is derived from an EMBL/GenBank/DDBJ whole genome shotgun (WGS) entry which is preliminary data.</text>
</comment>
<gene>
    <name evidence="1" type="ORF">J1N35_005607</name>
</gene>
<proteinExistence type="predicted"/>
<organism evidence="1 2">
    <name type="scientific">Gossypium stocksii</name>
    <dbReference type="NCBI Taxonomy" id="47602"/>
    <lineage>
        <taxon>Eukaryota</taxon>
        <taxon>Viridiplantae</taxon>
        <taxon>Streptophyta</taxon>
        <taxon>Embryophyta</taxon>
        <taxon>Tracheophyta</taxon>
        <taxon>Spermatophyta</taxon>
        <taxon>Magnoliopsida</taxon>
        <taxon>eudicotyledons</taxon>
        <taxon>Gunneridae</taxon>
        <taxon>Pentapetalae</taxon>
        <taxon>rosids</taxon>
        <taxon>malvids</taxon>
        <taxon>Malvales</taxon>
        <taxon>Malvaceae</taxon>
        <taxon>Malvoideae</taxon>
        <taxon>Gossypium</taxon>
    </lineage>
</organism>
<dbReference type="AlphaFoldDB" id="A0A9D4AH95"/>
<sequence length="115" mass="12830">MEGVARAILSGAIIANDAEEAKIVAVKIVFEVYLAMEWKSNVALIIEVGSSLVFSWCVNKAMRPWLSQSEFIEMEIAMLKVGNVVFSLVDKKCNDLAFSLVMAGVNRTQLFKAWW</sequence>
<evidence type="ECO:0008006" key="3">
    <source>
        <dbReference type="Google" id="ProtNLM"/>
    </source>
</evidence>
<dbReference type="EMBL" id="JAIQCV010000002">
    <property type="protein sequence ID" value="KAH1122447.1"/>
    <property type="molecule type" value="Genomic_DNA"/>
</dbReference>
<keyword evidence="2" id="KW-1185">Reference proteome</keyword>
<evidence type="ECO:0000313" key="2">
    <source>
        <dbReference type="Proteomes" id="UP000828251"/>
    </source>
</evidence>
<accession>A0A9D4AH95</accession>
<protein>
    <recommendedName>
        <fullName evidence="3">RNase H type-1 domain-containing protein</fullName>
    </recommendedName>
</protein>